<protein>
    <submittedName>
        <fullName evidence="1">Uncharacterized protein</fullName>
    </submittedName>
</protein>
<name>A0A0A9HST6_ARUDO</name>
<proteinExistence type="predicted"/>
<dbReference type="EMBL" id="GBRH01158109">
    <property type="protein sequence ID" value="JAE39787.1"/>
    <property type="molecule type" value="Transcribed_RNA"/>
</dbReference>
<reference evidence="1" key="1">
    <citation type="submission" date="2014-09" db="EMBL/GenBank/DDBJ databases">
        <authorList>
            <person name="Magalhaes I.L.F."/>
            <person name="Oliveira U."/>
            <person name="Santos F.R."/>
            <person name="Vidigal T.H.D.A."/>
            <person name="Brescovit A.D."/>
            <person name="Santos A.J."/>
        </authorList>
    </citation>
    <scope>NUCLEOTIDE SEQUENCE</scope>
    <source>
        <tissue evidence="1">Shoot tissue taken approximately 20 cm above the soil surface</tissue>
    </source>
</reference>
<organism evidence="1">
    <name type="scientific">Arundo donax</name>
    <name type="common">Giant reed</name>
    <name type="synonym">Donax arundinaceus</name>
    <dbReference type="NCBI Taxonomy" id="35708"/>
    <lineage>
        <taxon>Eukaryota</taxon>
        <taxon>Viridiplantae</taxon>
        <taxon>Streptophyta</taxon>
        <taxon>Embryophyta</taxon>
        <taxon>Tracheophyta</taxon>
        <taxon>Spermatophyta</taxon>
        <taxon>Magnoliopsida</taxon>
        <taxon>Liliopsida</taxon>
        <taxon>Poales</taxon>
        <taxon>Poaceae</taxon>
        <taxon>PACMAD clade</taxon>
        <taxon>Arundinoideae</taxon>
        <taxon>Arundineae</taxon>
        <taxon>Arundo</taxon>
    </lineage>
</organism>
<sequence>MSLRKRATSPLALTTSGTPMAHSNASLVAMSPAPISRTTASVGKPDDMTDTSMCSAKLGAYFSLDHLASSR</sequence>
<dbReference type="AlphaFoldDB" id="A0A0A9HST6"/>
<reference evidence="1" key="2">
    <citation type="journal article" date="2015" name="Data Brief">
        <title>Shoot transcriptome of the giant reed, Arundo donax.</title>
        <authorList>
            <person name="Barrero R.A."/>
            <person name="Guerrero F.D."/>
            <person name="Moolhuijzen P."/>
            <person name="Goolsby J.A."/>
            <person name="Tidwell J."/>
            <person name="Bellgard S.E."/>
            <person name="Bellgard M.I."/>
        </authorList>
    </citation>
    <scope>NUCLEOTIDE SEQUENCE</scope>
    <source>
        <tissue evidence="1">Shoot tissue taken approximately 20 cm above the soil surface</tissue>
    </source>
</reference>
<evidence type="ECO:0000313" key="1">
    <source>
        <dbReference type="EMBL" id="JAE39787.1"/>
    </source>
</evidence>
<accession>A0A0A9HST6</accession>